<dbReference type="Proteomes" id="UP000662736">
    <property type="component" value="Chromosome"/>
</dbReference>
<dbReference type="PROSITE" id="PS50011">
    <property type="entry name" value="PROTEIN_KINASE_DOM"/>
    <property type="match status" value="1"/>
</dbReference>
<organism evidence="3 4">
    <name type="scientific">Glaesserella parasuis</name>
    <name type="common">Haemophilus parasuis</name>
    <dbReference type="NCBI Taxonomy" id="738"/>
    <lineage>
        <taxon>Bacteria</taxon>
        <taxon>Pseudomonadati</taxon>
        <taxon>Pseudomonadota</taxon>
        <taxon>Gammaproteobacteria</taxon>
        <taxon>Pasteurellales</taxon>
        <taxon>Pasteurellaceae</taxon>
        <taxon>Glaesserella</taxon>
    </lineage>
</organism>
<name>A0AAX1M2W2_GLAPU</name>
<dbReference type="PANTHER" id="PTHR24359:SF1">
    <property type="entry name" value="INHIBITOR OF NUCLEAR FACTOR KAPPA-B KINASE EPSILON SUBUNIT HOMOLOG 1-RELATED"/>
    <property type="match status" value="1"/>
</dbReference>
<keyword evidence="3" id="KW-0723">Serine/threonine-protein kinase</keyword>
<dbReference type="InterPro" id="IPR000719">
    <property type="entry name" value="Prot_kinase_dom"/>
</dbReference>
<dbReference type="RefSeq" id="WP_160405316.1">
    <property type="nucleotide sequence ID" value="NZ_CP049090.1"/>
</dbReference>
<dbReference type="GO" id="GO:0005524">
    <property type="term" value="F:ATP binding"/>
    <property type="evidence" value="ECO:0007669"/>
    <property type="project" value="UniProtKB-UniRule"/>
</dbReference>
<keyword evidence="1" id="KW-0547">Nucleotide-binding</keyword>
<sequence>MSIGVICRAKVGFGGLIHYIVRKIMAIIPFRSYWIEDIKLLGEGGFGDVQLVHVHNYPINKSNKNRITSIYAKKILNPKSTEETNQIKRFSREVLCQSKFNHPNIVRVVMHNLNNENPWFLMELAEISLADELSKGSLSNDEKISALKMLLSAVDYIHCFKDKNGITGYVHRDIKPANILKFKNGVYKLSDFGLIRTQDPSATSKLTTINKIFVSGKYTAPEIQEAGQYSVQSDIYAIGKVIYDLQLGDKFDQIADKCTQQRPNKRYVSVKEIILEVQNILEENI</sequence>
<dbReference type="PROSITE" id="PS00107">
    <property type="entry name" value="PROTEIN_KINASE_ATP"/>
    <property type="match status" value="1"/>
</dbReference>
<evidence type="ECO:0000313" key="3">
    <source>
        <dbReference type="EMBL" id="QSX16402.1"/>
    </source>
</evidence>
<evidence type="ECO:0000313" key="4">
    <source>
        <dbReference type="Proteomes" id="UP000662736"/>
    </source>
</evidence>
<evidence type="ECO:0000256" key="1">
    <source>
        <dbReference type="PROSITE-ProRule" id="PRU10141"/>
    </source>
</evidence>
<keyword evidence="3" id="KW-0808">Transferase</keyword>
<dbReference type="Pfam" id="PF00069">
    <property type="entry name" value="Pkinase"/>
    <property type="match status" value="1"/>
</dbReference>
<dbReference type="EMBL" id="CP071491">
    <property type="protein sequence ID" value="QSX16402.1"/>
    <property type="molecule type" value="Genomic_DNA"/>
</dbReference>
<dbReference type="PANTHER" id="PTHR24359">
    <property type="entry name" value="SERINE/THREONINE-PROTEIN KINASE SBK1"/>
    <property type="match status" value="1"/>
</dbReference>
<keyword evidence="3" id="KW-0418">Kinase</keyword>
<dbReference type="Gene3D" id="1.10.510.10">
    <property type="entry name" value="Transferase(Phosphotransferase) domain 1"/>
    <property type="match status" value="1"/>
</dbReference>
<dbReference type="CDD" id="cd14014">
    <property type="entry name" value="STKc_PknB_like"/>
    <property type="match status" value="1"/>
</dbReference>
<reference evidence="3" key="1">
    <citation type="submission" date="2021-03" db="EMBL/GenBank/DDBJ databases">
        <title>Characterization of a novel Integrative Conjugative Element in Glaesserella parasuis.</title>
        <authorList>
            <person name="Hu G."/>
            <person name="Sun H."/>
        </authorList>
    </citation>
    <scope>NUCLEOTIDE SEQUENCE</scope>
    <source>
        <strain evidence="3">GHP1807</strain>
    </source>
</reference>
<dbReference type="InterPro" id="IPR011009">
    <property type="entry name" value="Kinase-like_dom_sf"/>
</dbReference>
<keyword evidence="1" id="KW-0067">ATP-binding</keyword>
<proteinExistence type="predicted"/>
<evidence type="ECO:0000259" key="2">
    <source>
        <dbReference type="PROSITE" id="PS50011"/>
    </source>
</evidence>
<feature type="domain" description="Protein kinase" evidence="2">
    <location>
        <begin position="35"/>
        <end position="285"/>
    </location>
</feature>
<gene>
    <name evidence="3" type="ORF">J1G54_08505</name>
</gene>
<dbReference type="GO" id="GO:0004674">
    <property type="term" value="F:protein serine/threonine kinase activity"/>
    <property type="evidence" value="ECO:0007669"/>
    <property type="project" value="UniProtKB-KW"/>
</dbReference>
<dbReference type="SMART" id="SM00220">
    <property type="entry name" value="S_TKc"/>
    <property type="match status" value="1"/>
</dbReference>
<dbReference type="AlphaFoldDB" id="A0AAX1M2W2"/>
<protein>
    <submittedName>
        <fullName evidence="3">Serine/threonine protein kinase</fullName>
    </submittedName>
</protein>
<feature type="binding site" evidence="1">
    <location>
        <position position="74"/>
    </location>
    <ligand>
        <name>ATP</name>
        <dbReference type="ChEBI" id="CHEBI:30616"/>
    </ligand>
</feature>
<dbReference type="InterPro" id="IPR017441">
    <property type="entry name" value="Protein_kinase_ATP_BS"/>
</dbReference>
<accession>A0AAX1M2W2</accession>
<dbReference type="SUPFAM" id="SSF56112">
    <property type="entry name" value="Protein kinase-like (PK-like)"/>
    <property type="match status" value="1"/>
</dbReference>